<dbReference type="Proteomes" id="UP000054248">
    <property type="component" value="Unassembled WGS sequence"/>
</dbReference>
<dbReference type="EMBL" id="KN823003">
    <property type="protein sequence ID" value="KIO27763.1"/>
    <property type="molecule type" value="Genomic_DNA"/>
</dbReference>
<evidence type="ECO:0000313" key="1">
    <source>
        <dbReference type="EMBL" id="KIO27763.1"/>
    </source>
</evidence>
<reference evidence="2" key="2">
    <citation type="submission" date="2015-01" db="EMBL/GenBank/DDBJ databases">
        <title>Evolutionary Origins and Diversification of the Mycorrhizal Mutualists.</title>
        <authorList>
            <consortium name="DOE Joint Genome Institute"/>
            <consortium name="Mycorrhizal Genomics Consortium"/>
            <person name="Kohler A."/>
            <person name="Kuo A."/>
            <person name="Nagy L.G."/>
            <person name="Floudas D."/>
            <person name="Copeland A."/>
            <person name="Barry K.W."/>
            <person name="Cichocki N."/>
            <person name="Veneault-Fourrey C."/>
            <person name="LaButti K."/>
            <person name="Lindquist E.A."/>
            <person name="Lipzen A."/>
            <person name="Lundell T."/>
            <person name="Morin E."/>
            <person name="Murat C."/>
            <person name="Riley R."/>
            <person name="Ohm R."/>
            <person name="Sun H."/>
            <person name="Tunlid A."/>
            <person name="Henrissat B."/>
            <person name="Grigoriev I.V."/>
            <person name="Hibbett D.S."/>
            <person name="Martin F."/>
        </authorList>
    </citation>
    <scope>NUCLEOTIDE SEQUENCE [LARGE SCALE GENOMIC DNA]</scope>
    <source>
        <strain evidence="2">MUT 4182</strain>
    </source>
</reference>
<protein>
    <submittedName>
        <fullName evidence="1">Uncharacterized protein</fullName>
    </submittedName>
</protein>
<gene>
    <name evidence="1" type="ORF">M407DRAFT_22943</name>
</gene>
<organism evidence="1 2">
    <name type="scientific">Tulasnella calospora MUT 4182</name>
    <dbReference type="NCBI Taxonomy" id="1051891"/>
    <lineage>
        <taxon>Eukaryota</taxon>
        <taxon>Fungi</taxon>
        <taxon>Dikarya</taxon>
        <taxon>Basidiomycota</taxon>
        <taxon>Agaricomycotina</taxon>
        <taxon>Agaricomycetes</taxon>
        <taxon>Cantharellales</taxon>
        <taxon>Tulasnellaceae</taxon>
        <taxon>Tulasnella</taxon>
    </lineage>
</organism>
<dbReference type="AlphaFoldDB" id="A0A0C3L1Z5"/>
<reference evidence="1 2" key="1">
    <citation type="submission" date="2014-04" db="EMBL/GenBank/DDBJ databases">
        <authorList>
            <consortium name="DOE Joint Genome Institute"/>
            <person name="Kuo A."/>
            <person name="Girlanda M."/>
            <person name="Perotto S."/>
            <person name="Kohler A."/>
            <person name="Nagy L.G."/>
            <person name="Floudas D."/>
            <person name="Copeland A."/>
            <person name="Barry K.W."/>
            <person name="Cichocki N."/>
            <person name="Veneault-Fourrey C."/>
            <person name="LaButti K."/>
            <person name="Lindquist E.A."/>
            <person name="Lipzen A."/>
            <person name="Lundell T."/>
            <person name="Morin E."/>
            <person name="Murat C."/>
            <person name="Sun H."/>
            <person name="Tunlid A."/>
            <person name="Henrissat B."/>
            <person name="Grigoriev I.V."/>
            <person name="Hibbett D.S."/>
            <person name="Martin F."/>
            <person name="Nordberg H.P."/>
            <person name="Cantor M.N."/>
            <person name="Hua S.X."/>
        </authorList>
    </citation>
    <scope>NUCLEOTIDE SEQUENCE [LARGE SCALE GENOMIC DNA]</scope>
    <source>
        <strain evidence="1 2">MUT 4182</strain>
    </source>
</reference>
<dbReference type="HOGENOM" id="CLU_2074889_0_0_1"/>
<sequence>MALRQYWGLDLIKRLGMTGHLHVYREACETASNLALNIRSTKAATDESVDDAVIAEAVNQHIQNLAKGLGTIFQGLPMPDEALRETYDPQLLEIFLVQSVFELEQKIRRRSTELLGSV</sequence>
<name>A0A0C3L1Z5_9AGAM</name>
<evidence type="ECO:0000313" key="2">
    <source>
        <dbReference type="Proteomes" id="UP000054248"/>
    </source>
</evidence>
<proteinExistence type="predicted"/>
<dbReference type="OrthoDB" id="10540459at2759"/>
<accession>A0A0C3L1Z5</accession>
<keyword evidence="2" id="KW-1185">Reference proteome</keyword>